<feature type="region of interest" description="Disordered" evidence="1">
    <location>
        <begin position="1"/>
        <end position="30"/>
    </location>
</feature>
<keyword evidence="2" id="KW-0812">Transmembrane</keyword>
<feature type="compositionally biased region" description="Low complexity" evidence="1">
    <location>
        <begin position="167"/>
        <end position="194"/>
    </location>
</feature>
<protein>
    <recommendedName>
        <fullName evidence="5">Cell division protein FtsL</fullName>
    </recommendedName>
</protein>
<feature type="transmembrane region" description="Helical" evidence="2">
    <location>
        <begin position="43"/>
        <end position="66"/>
    </location>
</feature>
<keyword evidence="4" id="KW-1185">Reference proteome</keyword>
<reference evidence="3 4" key="1">
    <citation type="submission" date="2023-06" db="EMBL/GenBank/DDBJ databases">
        <title>Microbacterium sp. nov., isolated from a waste landfill.</title>
        <authorList>
            <person name="Wen W."/>
        </authorList>
    </citation>
    <scope>NUCLEOTIDE SEQUENCE [LARGE SCALE GENOMIC DNA]</scope>
    <source>
        <strain evidence="3 4">ASV49</strain>
    </source>
</reference>
<evidence type="ECO:0000313" key="4">
    <source>
        <dbReference type="Proteomes" id="UP001235064"/>
    </source>
</evidence>
<feature type="compositionally biased region" description="Pro residues" evidence="1">
    <location>
        <begin position="195"/>
        <end position="204"/>
    </location>
</feature>
<accession>A0ABT7N3X1</accession>
<proteinExistence type="predicted"/>
<evidence type="ECO:0000313" key="3">
    <source>
        <dbReference type="EMBL" id="MDL9981410.1"/>
    </source>
</evidence>
<keyword evidence="2" id="KW-1133">Transmembrane helix</keyword>
<gene>
    <name evidence="3" type="ORF">QSV35_18925</name>
</gene>
<feature type="region of interest" description="Disordered" evidence="1">
    <location>
        <begin position="164"/>
        <end position="217"/>
    </location>
</feature>
<feature type="compositionally biased region" description="Low complexity" evidence="1">
    <location>
        <begin position="1"/>
        <end position="19"/>
    </location>
</feature>
<evidence type="ECO:0000256" key="2">
    <source>
        <dbReference type="SAM" id="Phobius"/>
    </source>
</evidence>
<evidence type="ECO:0000256" key="1">
    <source>
        <dbReference type="SAM" id="MobiDB-lite"/>
    </source>
</evidence>
<sequence>MTTATSAAASPLRAPRRAPQLPEERGQRLHAVAPRVRRRRPRIVYAMVAIAGVLAIGAAQMTLSILTTESTFAVSKLTQQQRTLTLQKQVLYDEVTGLSSPQFLAANASALGMVVGQPPSYLRLSDGALLGNAAPSTWVSSVDVRDRGSVPNALIANTPLVTDPALTAGDRTAPPATDATTGAGTTDGATGTDATPPPANPATPPALTDGLPSPSTH</sequence>
<dbReference type="EMBL" id="JASXSZ010000008">
    <property type="protein sequence ID" value="MDL9981410.1"/>
    <property type="molecule type" value="Genomic_DNA"/>
</dbReference>
<evidence type="ECO:0008006" key="5">
    <source>
        <dbReference type="Google" id="ProtNLM"/>
    </source>
</evidence>
<dbReference type="RefSeq" id="WP_286290517.1">
    <property type="nucleotide sequence ID" value="NZ_JASXSZ010000008.1"/>
</dbReference>
<keyword evidence="2" id="KW-0472">Membrane</keyword>
<name>A0ABT7N3X1_9MICO</name>
<dbReference type="Proteomes" id="UP001235064">
    <property type="component" value="Unassembled WGS sequence"/>
</dbReference>
<organism evidence="3 4">
    <name type="scientific">Microbacterium candidum</name>
    <dbReference type="NCBI Taxonomy" id="3041922"/>
    <lineage>
        <taxon>Bacteria</taxon>
        <taxon>Bacillati</taxon>
        <taxon>Actinomycetota</taxon>
        <taxon>Actinomycetes</taxon>
        <taxon>Micrococcales</taxon>
        <taxon>Microbacteriaceae</taxon>
        <taxon>Microbacterium</taxon>
    </lineage>
</organism>
<comment type="caution">
    <text evidence="3">The sequence shown here is derived from an EMBL/GenBank/DDBJ whole genome shotgun (WGS) entry which is preliminary data.</text>
</comment>